<sequence>MAILLIDNGSKFNIFPLSTLTQLNYDVRKFHESCMNIRTFNGTKRDYGGSRLDHEIVIHGKGSDRSYPGFSILVIEESSQGIDFHMVEIMNVAFNDTTPQVQMPPEYKILAMTMLRSEEELFEADTRKKHDWDIPKPIPELYQSYFA</sequence>
<comment type="caution">
    <text evidence="1">The sequence shown here is derived from an EMBL/GenBank/DDBJ whole genome shotgun (WGS) entry which is preliminary data.</text>
</comment>
<accession>A0A9J5YJ87</accession>
<keyword evidence="2" id="KW-1185">Reference proteome</keyword>
<evidence type="ECO:0000313" key="2">
    <source>
        <dbReference type="Proteomes" id="UP000824120"/>
    </source>
</evidence>
<dbReference type="Proteomes" id="UP000824120">
    <property type="component" value="Chromosome 6"/>
</dbReference>
<reference evidence="1 2" key="1">
    <citation type="submission" date="2020-09" db="EMBL/GenBank/DDBJ databases">
        <title>De no assembly of potato wild relative species, Solanum commersonii.</title>
        <authorList>
            <person name="Cho K."/>
        </authorList>
    </citation>
    <scope>NUCLEOTIDE SEQUENCE [LARGE SCALE GENOMIC DNA]</scope>
    <source>
        <strain evidence="1">LZ3.2</strain>
        <tissue evidence="1">Leaf</tissue>
    </source>
</reference>
<name>A0A9J5YJ87_SOLCO</name>
<organism evidence="1 2">
    <name type="scientific">Solanum commersonii</name>
    <name type="common">Commerson's wild potato</name>
    <name type="synonym">Commerson's nightshade</name>
    <dbReference type="NCBI Taxonomy" id="4109"/>
    <lineage>
        <taxon>Eukaryota</taxon>
        <taxon>Viridiplantae</taxon>
        <taxon>Streptophyta</taxon>
        <taxon>Embryophyta</taxon>
        <taxon>Tracheophyta</taxon>
        <taxon>Spermatophyta</taxon>
        <taxon>Magnoliopsida</taxon>
        <taxon>eudicotyledons</taxon>
        <taxon>Gunneridae</taxon>
        <taxon>Pentapetalae</taxon>
        <taxon>asterids</taxon>
        <taxon>lamiids</taxon>
        <taxon>Solanales</taxon>
        <taxon>Solanaceae</taxon>
        <taxon>Solanoideae</taxon>
        <taxon>Solaneae</taxon>
        <taxon>Solanum</taxon>
    </lineage>
</organism>
<dbReference type="EMBL" id="JACXVP010000006">
    <property type="protein sequence ID" value="KAG5599252.1"/>
    <property type="molecule type" value="Genomic_DNA"/>
</dbReference>
<proteinExistence type="predicted"/>
<evidence type="ECO:0000313" key="1">
    <source>
        <dbReference type="EMBL" id="KAG5599252.1"/>
    </source>
</evidence>
<gene>
    <name evidence="1" type="ORF">H5410_030622</name>
</gene>
<dbReference type="AlphaFoldDB" id="A0A9J5YJ87"/>
<protein>
    <submittedName>
        <fullName evidence="1">Uncharacterized protein</fullName>
    </submittedName>
</protein>